<dbReference type="EMBL" id="JAAGRQ010000018">
    <property type="protein sequence ID" value="NDY56388.1"/>
    <property type="molecule type" value="Genomic_DNA"/>
</dbReference>
<evidence type="ECO:0000256" key="1">
    <source>
        <dbReference type="SAM" id="MobiDB-lite"/>
    </source>
</evidence>
<sequence>MSHPGLSRFPQHIRHSATARTSRCGASLLYVVAAITLLAVLAAAIAVFSGASSQSQTSHAPSLAAYYLALAGLNHAATLSANDLEALLDAPGVTCALDTGHFTLEVLERNADGSFAVAATGTALPDSPRQSVCCLPGTVSDAGGYISFENDLEDFDLPVTSGTRNSNIVSVDLNNRVAVFGNNTQYAYGCLWYRGNRTWCESGKCLFGKGLRAYFRFSYAAVPPGLACGDGFTFAVINATENDASRSGGLVGMGELLGYAGPGSTADGRGLAPPKFAVEFDVYANQGTKNPNRVDSRADGQGGDHAALVFWGFEDDSGSCASSGHSYACAQDDNRHSRQGTENVGLGVSGDMPRNSLNRSGAGDYAAQSGRPDWLQSGAHAMRMEVDRADAPDILGDYAYSIRVWIDCSDCDDVMSAYTAGPPTLSRSFSLSRAQHERFERVLFGWTEATGAAVQQVGVSDFKLYFLE</sequence>
<evidence type="ECO:0000313" key="3">
    <source>
        <dbReference type="EMBL" id="NDY56388.1"/>
    </source>
</evidence>
<reference evidence="3 4" key="1">
    <citation type="submission" date="2020-02" db="EMBL/GenBank/DDBJ databases">
        <title>Comparative genomics of sulfur disproportionating microorganisms.</title>
        <authorList>
            <person name="Ward L.M."/>
            <person name="Bertran E."/>
            <person name="Johnston D.T."/>
        </authorList>
    </citation>
    <scope>NUCLEOTIDE SEQUENCE [LARGE SCALE GENOMIC DNA]</scope>
    <source>
        <strain evidence="3 4">DSM 3696</strain>
    </source>
</reference>
<dbReference type="Proteomes" id="UP000469724">
    <property type="component" value="Unassembled WGS sequence"/>
</dbReference>
<gene>
    <name evidence="3" type="ORF">G3N56_06475</name>
</gene>
<comment type="caution">
    <text evidence="3">The sequence shown here is derived from an EMBL/GenBank/DDBJ whole genome shotgun (WGS) entry which is preliminary data.</text>
</comment>
<dbReference type="RefSeq" id="WP_163301441.1">
    <property type="nucleotide sequence ID" value="NZ_JAAGRQ010000018.1"/>
</dbReference>
<keyword evidence="4" id="KW-1185">Reference proteome</keyword>
<evidence type="ECO:0000256" key="2">
    <source>
        <dbReference type="SAM" id="Phobius"/>
    </source>
</evidence>
<evidence type="ECO:0000313" key="4">
    <source>
        <dbReference type="Proteomes" id="UP000469724"/>
    </source>
</evidence>
<protein>
    <submittedName>
        <fullName evidence="3">Uncharacterized protein</fullName>
    </submittedName>
</protein>
<feature type="region of interest" description="Disordered" evidence="1">
    <location>
        <begin position="331"/>
        <end position="352"/>
    </location>
</feature>
<accession>A0A7K3NJL5</accession>
<name>A0A7K3NJL5_9BACT</name>
<dbReference type="SUPFAM" id="SSF49899">
    <property type="entry name" value="Concanavalin A-like lectins/glucanases"/>
    <property type="match status" value="1"/>
</dbReference>
<keyword evidence="2" id="KW-1133">Transmembrane helix</keyword>
<proteinExistence type="predicted"/>
<dbReference type="Gene3D" id="2.60.120.200">
    <property type="match status" value="1"/>
</dbReference>
<dbReference type="AlphaFoldDB" id="A0A7K3NJL5"/>
<dbReference type="InterPro" id="IPR013320">
    <property type="entry name" value="ConA-like_dom_sf"/>
</dbReference>
<keyword evidence="2" id="KW-0812">Transmembrane</keyword>
<keyword evidence="2" id="KW-0472">Membrane</keyword>
<organism evidence="3 4">
    <name type="scientific">Desulfolutivibrio sulfodismutans</name>
    <dbReference type="NCBI Taxonomy" id="63561"/>
    <lineage>
        <taxon>Bacteria</taxon>
        <taxon>Pseudomonadati</taxon>
        <taxon>Thermodesulfobacteriota</taxon>
        <taxon>Desulfovibrionia</taxon>
        <taxon>Desulfovibrionales</taxon>
        <taxon>Desulfovibrionaceae</taxon>
        <taxon>Desulfolutivibrio</taxon>
    </lineage>
</organism>
<feature type="transmembrane region" description="Helical" evidence="2">
    <location>
        <begin position="28"/>
        <end position="48"/>
    </location>
</feature>